<dbReference type="RefSeq" id="WP_269402213.1">
    <property type="nucleotide sequence ID" value="NZ_JAPWGW010000002.1"/>
</dbReference>
<evidence type="ECO:0000313" key="2">
    <source>
        <dbReference type="EMBL" id="MCZ4298096.1"/>
    </source>
</evidence>
<evidence type="ECO:0000256" key="1">
    <source>
        <dbReference type="SAM" id="MobiDB-lite"/>
    </source>
</evidence>
<name>A0ABT4LUW3_9PROT</name>
<proteinExistence type="predicted"/>
<feature type="region of interest" description="Disordered" evidence="1">
    <location>
        <begin position="23"/>
        <end position="50"/>
    </location>
</feature>
<keyword evidence="3" id="KW-1185">Reference proteome</keyword>
<feature type="compositionally biased region" description="Basic and acidic residues" evidence="1">
    <location>
        <begin position="28"/>
        <end position="50"/>
    </location>
</feature>
<dbReference type="Proteomes" id="UP001083770">
    <property type="component" value="Unassembled WGS sequence"/>
</dbReference>
<reference evidence="2" key="1">
    <citation type="submission" date="2022-12" db="EMBL/GenBank/DDBJ databases">
        <title>Bacterial isolates from different developmental stages of Nematostella vectensis.</title>
        <authorList>
            <person name="Fraune S."/>
        </authorList>
    </citation>
    <scope>NUCLEOTIDE SEQUENCE</scope>
    <source>
        <strain evidence="2">G21632-S1</strain>
    </source>
</reference>
<comment type="caution">
    <text evidence="2">The sequence shown here is derived from an EMBL/GenBank/DDBJ whole genome shotgun (WGS) entry which is preliminary data.</text>
</comment>
<evidence type="ECO:0000313" key="3">
    <source>
        <dbReference type="Proteomes" id="UP001083770"/>
    </source>
</evidence>
<dbReference type="EMBL" id="JAPWGW010000002">
    <property type="protein sequence ID" value="MCZ4298096.1"/>
    <property type="molecule type" value="Genomic_DNA"/>
</dbReference>
<sequence>MTRNCESNMTAHVVRQVCAPPQINRNIMQEDRPEPDRQQAERAKDEGAVHGEDWTTARLLSDGFILSMKTVRKEGRVSATLGMDA</sequence>
<protein>
    <submittedName>
        <fullName evidence="2">Uncharacterized protein</fullName>
    </submittedName>
</protein>
<organism evidence="2 3">
    <name type="scientific">Henriciella marina</name>
    <dbReference type="NCBI Taxonomy" id="453851"/>
    <lineage>
        <taxon>Bacteria</taxon>
        <taxon>Pseudomonadati</taxon>
        <taxon>Pseudomonadota</taxon>
        <taxon>Alphaproteobacteria</taxon>
        <taxon>Hyphomonadales</taxon>
        <taxon>Hyphomonadaceae</taxon>
        <taxon>Henriciella</taxon>
    </lineage>
</organism>
<gene>
    <name evidence="2" type="ORF">O4G74_08505</name>
</gene>
<accession>A0ABT4LUW3</accession>